<protein>
    <submittedName>
        <fullName evidence="1">Uncharacterized protein</fullName>
    </submittedName>
</protein>
<dbReference type="KEGG" id="vg:8676787"/>
<sequence>MRRKWVIFSRDSYGDIVYLKITEKQSTARKYYAECQQFFGEICVMELGEFYTLDEAEELDSF</sequence>
<dbReference type="Proteomes" id="UP000009161">
    <property type="component" value="Segment"/>
</dbReference>
<organism evidence="1 2">
    <name type="scientific">Betafusellovirus yellowstonense</name>
    <dbReference type="NCBI Taxonomy" id="693629"/>
    <lineage>
        <taxon>Viruses</taxon>
        <taxon>Viruses incertae sedis</taxon>
        <taxon>Fuselloviridae</taxon>
        <taxon>Betafusellovirus</taxon>
    </lineage>
</organism>
<dbReference type="RefSeq" id="YP_003331429.1">
    <property type="nucleotide sequence ID" value="NC_013585.1"/>
</dbReference>
<keyword evidence="2" id="KW-1185">Reference proteome</keyword>
<dbReference type="GeneID" id="8676787"/>
<accession>D1GFA8</accession>
<proteinExistence type="predicted"/>
<dbReference type="EMBL" id="FJ870917">
    <property type="protein sequence ID" value="ACZ35809.1"/>
    <property type="molecule type" value="Genomic_DNA"/>
</dbReference>
<dbReference type="OrthoDB" id="39097at10239"/>
<evidence type="ECO:0000313" key="2">
    <source>
        <dbReference type="Proteomes" id="UP000009161"/>
    </source>
</evidence>
<name>D1GFA8_9VIRU</name>
<reference evidence="1 2" key="1">
    <citation type="journal article" date="2009" name="Environ. Microbiol.">
        <title>Four newly isolated fuselloviruses from extreme geothermal environments reveal unusual morphologies and a possible interviral recombination mechanism.</title>
        <authorList>
            <person name="Redder P."/>
            <person name="Peng X."/>
            <person name="Brugger K."/>
            <person name="Shah S.A."/>
            <person name="Roesch F."/>
            <person name="Greve B."/>
            <person name="She Q."/>
            <person name="Schleper C."/>
            <person name="Forterre P."/>
            <person name="Garrett R.A."/>
            <person name="Prangishvili D."/>
        </authorList>
    </citation>
    <scope>NUCLEOTIDE SEQUENCE [LARGE SCALE GENOMIC DNA]</scope>
</reference>
<evidence type="ECO:0000313" key="1">
    <source>
        <dbReference type="EMBL" id="ACZ35809.1"/>
    </source>
</evidence>